<dbReference type="AlphaFoldDB" id="A0A0A9BF07"/>
<reference evidence="1" key="1">
    <citation type="submission" date="2014-09" db="EMBL/GenBank/DDBJ databases">
        <authorList>
            <person name="Magalhaes I.L.F."/>
            <person name="Oliveira U."/>
            <person name="Santos F.R."/>
            <person name="Vidigal T.H.D.A."/>
            <person name="Brescovit A.D."/>
            <person name="Santos A.J."/>
        </authorList>
    </citation>
    <scope>NUCLEOTIDE SEQUENCE</scope>
    <source>
        <tissue evidence="1">Shoot tissue taken approximately 20 cm above the soil surface</tissue>
    </source>
</reference>
<proteinExistence type="predicted"/>
<sequence length="52" mass="6066">MSLRYLRSSRMFIVAVLQTLLICKKSFYHPTVLIISLQASMLHDNHLSLKTF</sequence>
<dbReference type="EMBL" id="GBRH01235969">
    <property type="protein sequence ID" value="JAD61926.1"/>
    <property type="molecule type" value="Transcribed_RNA"/>
</dbReference>
<evidence type="ECO:0000313" key="1">
    <source>
        <dbReference type="EMBL" id="JAD61926.1"/>
    </source>
</evidence>
<accession>A0A0A9BF07</accession>
<organism evidence="1">
    <name type="scientific">Arundo donax</name>
    <name type="common">Giant reed</name>
    <name type="synonym">Donax arundinaceus</name>
    <dbReference type="NCBI Taxonomy" id="35708"/>
    <lineage>
        <taxon>Eukaryota</taxon>
        <taxon>Viridiplantae</taxon>
        <taxon>Streptophyta</taxon>
        <taxon>Embryophyta</taxon>
        <taxon>Tracheophyta</taxon>
        <taxon>Spermatophyta</taxon>
        <taxon>Magnoliopsida</taxon>
        <taxon>Liliopsida</taxon>
        <taxon>Poales</taxon>
        <taxon>Poaceae</taxon>
        <taxon>PACMAD clade</taxon>
        <taxon>Arundinoideae</taxon>
        <taxon>Arundineae</taxon>
        <taxon>Arundo</taxon>
    </lineage>
</organism>
<name>A0A0A9BF07_ARUDO</name>
<protein>
    <submittedName>
        <fullName evidence="1">Uncharacterized protein</fullName>
    </submittedName>
</protein>
<reference evidence="1" key="2">
    <citation type="journal article" date="2015" name="Data Brief">
        <title>Shoot transcriptome of the giant reed, Arundo donax.</title>
        <authorList>
            <person name="Barrero R.A."/>
            <person name="Guerrero F.D."/>
            <person name="Moolhuijzen P."/>
            <person name="Goolsby J.A."/>
            <person name="Tidwell J."/>
            <person name="Bellgard S.E."/>
            <person name="Bellgard M.I."/>
        </authorList>
    </citation>
    <scope>NUCLEOTIDE SEQUENCE</scope>
    <source>
        <tissue evidence="1">Shoot tissue taken approximately 20 cm above the soil surface</tissue>
    </source>
</reference>